<dbReference type="GO" id="GO:0008097">
    <property type="term" value="F:5S rRNA binding"/>
    <property type="evidence" value="ECO:0007669"/>
    <property type="project" value="InterPro"/>
</dbReference>
<dbReference type="GO" id="GO:0005840">
    <property type="term" value="C:ribosome"/>
    <property type="evidence" value="ECO:0007669"/>
    <property type="project" value="UniProtKB-KW"/>
</dbReference>
<dbReference type="InterPro" id="IPR001021">
    <property type="entry name" value="Ribosomal_bL25_long"/>
</dbReference>
<keyword evidence="6 8" id="KW-0539">Nucleus</keyword>
<dbReference type="PANTHER" id="PTHR45922:SF1">
    <property type="entry name" value="CLEAVAGE AND POLYADENYLATION SPECIFICITY FACTOR SUBUNIT 2"/>
    <property type="match status" value="1"/>
</dbReference>
<organism evidence="10 11">
    <name type="scientific">Albugo candida</name>
    <dbReference type="NCBI Taxonomy" id="65357"/>
    <lineage>
        <taxon>Eukaryota</taxon>
        <taxon>Sar</taxon>
        <taxon>Stramenopiles</taxon>
        <taxon>Oomycota</taxon>
        <taxon>Peronosporomycetes</taxon>
        <taxon>Albuginales</taxon>
        <taxon>Albuginaceae</taxon>
        <taxon>Albugo</taxon>
    </lineage>
</organism>
<name>A0A024G2B8_9STRA</name>
<dbReference type="SUPFAM" id="SSF56281">
    <property type="entry name" value="Metallo-hydrolase/oxidoreductase"/>
    <property type="match status" value="1"/>
</dbReference>
<dbReference type="InterPro" id="IPR036866">
    <property type="entry name" value="RibonucZ/Hydroxyglut_hydro"/>
</dbReference>
<dbReference type="InterPro" id="IPR020056">
    <property type="entry name" value="Rbsml_bL25/Gln-tRNA_synth_N"/>
</dbReference>
<dbReference type="GO" id="GO:1990904">
    <property type="term" value="C:ribonucleoprotein complex"/>
    <property type="evidence" value="ECO:0007669"/>
    <property type="project" value="UniProtKB-KW"/>
</dbReference>
<feature type="domain" description="Beta-Casp" evidence="9">
    <location>
        <begin position="243"/>
        <end position="365"/>
    </location>
</feature>
<dbReference type="EMBL" id="CAIX01000013">
    <property type="protein sequence ID" value="CCI40993.1"/>
    <property type="molecule type" value="Genomic_DNA"/>
</dbReference>
<evidence type="ECO:0000256" key="2">
    <source>
        <dbReference type="ARBA" id="ARBA00010624"/>
    </source>
</evidence>
<keyword evidence="4 8" id="KW-0694">RNA-binding</keyword>
<keyword evidence="7" id="KW-0687">Ribonucleoprotein</keyword>
<keyword evidence="11" id="KW-1185">Reference proteome</keyword>
<comment type="subcellular location">
    <subcellularLocation>
        <location evidence="1 8">Nucleus</location>
    </subcellularLocation>
</comment>
<dbReference type="InterPro" id="IPR029751">
    <property type="entry name" value="Ribosomal_L25_dom"/>
</dbReference>
<dbReference type="CDD" id="cd16293">
    <property type="entry name" value="CPSF2-like_MBL-fold"/>
    <property type="match status" value="1"/>
</dbReference>
<dbReference type="Pfam" id="PF10996">
    <property type="entry name" value="Beta-Casp"/>
    <property type="match status" value="1"/>
</dbReference>
<dbReference type="HAMAP" id="MF_01334">
    <property type="entry name" value="Ribosomal_bL25_CTC"/>
    <property type="match status" value="1"/>
</dbReference>
<dbReference type="SUPFAM" id="SSF50715">
    <property type="entry name" value="Ribosomal protein L25-like"/>
    <property type="match status" value="1"/>
</dbReference>
<dbReference type="GO" id="GO:0006398">
    <property type="term" value="P:mRNA 3'-end processing by stem-loop binding and cleavage"/>
    <property type="evidence" value="ECO:0007669"/>
    <property type="project" value="InterPro"/>
</dbReference>
<evidence type="ECO:0000259" key="9">
    <source>
        <dbReference type="SMART" id="SM01027"/>
    </source>
</evidence>
<dbReference type="InterPro" id="IPR011035">
    <property type="entry name" value="Ribosomal_bL25/Gln-tRNA_synth"/>
</dbReference>
<reference evidence="10 11" key="1">
    <citation type="submission" date="2012-05" db="EMBL/GenBank/DDBJ databases">
        <title>Recombination and specialization in a pathogen metapopulation.</title>
        <authorList>
            <person name="Gardiner A."/>
            <person name="Kemen E."/>
            <person name="Schultz-Larsen T."/>
            <person name="MacLean D."/>
            <person name="Van Oosterhout C."/>
            <person name="Jones J.D.G."/>
        </authorList>
    </citation>
    <scope>NUCLEOTIDE SEQUENCE [LARGE SCALE GENOMIC DNA]</scope>
    <source>
        <strain evidence="10 11">Ac Nc2</strain>
    </source>
</reference>
<evidence type="ECO:0000256" key="8">
    <source>
        <dbReference type="RuleBase" id="RU365006"/>
    </source>
</evidence>
<evidence type="ECO:0000256" key="5">
    <source>
        <dbReference type="ARBA" id="ARBA00022980"/>
    </source>
</evidence>
<evidence type="ECO:0000256" key="1">
    <source>
        <dbReference type="ARBA" id="ARBA00004123"/>
    </source>
</evidence>
<gene>
    <name evidence="10" type="ORF">BN9_017770</name>
</gene>
<dbReference type="InParanoid" id="A0A024G2B8"/>
<dbReference type="InterPro" id="IPR035639">
    <property type="entry name" value="CPSF2_MBL"/>
</dbReference>
<proteinExistence type="inferred from homology"/>
<comment type="similarity">
    <text evidence="2 8">Belongs to the metallo-beta-lactamase superfamily. RNA-metabolizing metallo-beta-lactamase-like family. CPSF2/YSH1 subfamily.</text>
</comment>
<protein>
    <recommendedName>
        <fullName evidence="8">Cleavage and polyadenylation specificity factor subunit 2</fullName>
    </recommendedName>
    <alternativeName>
        <fullName evidence="8">Cleavage and polyadenylation specificity factor 100 kDa subunit</fullName>
    </alternativeName>
</protein>
<dbReference type="NCBIfam" id="TIGR00731">
    <property type="entry name" value="bL25_bact_ctc"/>
    <property type="match status" value="1"/>
</dbReference>
<evidence type="ECO:0000313" key="10">
    <source>
        <dbReference type="EMBL" id="CCI40993.1"/>
    </source>
</evidence>
<dbReference type="GO" id="GO:0006412">
    <property type="term" value="P:translation"/>
    <property type="evidence" value="ECO:0007669"/>
    <property type="project" value="InterPro"/>
</dbReference>
<dbReference type="InterPro" id="IPR020057">
    <property type="entry name" value="Ribosomal_bL25_b-dom"/>
</dbReference>
<dbReference type="Gene3D" id="3.60.15.10">
    <property type="entry name" value="Ribonuclease Z/Hydroxyacylglutathione hydrolase-like"/>
    <property type="match status" value="1"/>
</dbReference>
<keyword evidence="5" id="KW-0689">Ribosomal protein</keyword>
<dbReference type="GO" id="GO:0005847">
    <property type="term" value="C:mRNA cleavage and polyadenylation specificity factor complex"/>
    <property type="evidence" value="ECO:0007669"/>
    <property type="project" value="InterPro"/>
</dbReference>
<dbReference type="Gene3D" id="2.170.120.20">
    <property type="entry name" value="Ribosomal protein L25, beta domain"/>
    <property type="match status" value="1"/>
</dbReference>
<dbReference type="Pfam" id="PF01386">
    <property type="entry name" value="Ribosomal_L25p"/>
    <property type="match status" value="1"/>
</dbReference>
<dbReference type="InterPro" id="IPR027075">
    <property type="entry name" value="CPSF2"/>
</dbReference>
<evidence type="ECO:0000256" key="3">
    <source>
        <dbReference type="ARBA" id="ARBA00022664"/>
    </source>
</evidence>
<dbReference type="AlphaFoldDB" id="A0A024G2B8"/>
<dbReference type="GO" id="GO:0003735">
    <property type="term" value="F:structural constituent of ribosome"/>
    <property type="evidence" value="ECO:0007669"/>
    <property type="project" value="InterPro"/>
</dbReference>
<comment type="caution">
    <text evidence="10">The sequence shown here is derived from an EMBL/GenBank/DDBJ whole genome shotgun (WGS) entry which is preliminary data.</text>
</comment>
<dbReference type="OrthoDB" id="64353at2759"/>
<dbReference type="InterPro" id="IPR011108">
    <property type="entry name" value="RMMBL"/>
</dbReference>
<dbReference type="InterPro" id="IPR001279">
    <property type="entry name" value="Metallo-B-lactamas"/>
</dbReference>
<dbReference type="FunFam" id="3.60.15.10:FF:000008">
    <property type="entry name" value="Cleavage and polyadenylation specificity factor subunit 2"/>
    <property type="match status" value="1"/>
</dbReference>
<dbReference type="Pfam" id="PF14693">
    <property type="entry name" value="Ribosomal_TL5_C"/>
    <property type="match status" value="1"/>
</dbReference>
<dbReference type="SMART" id="SM01027">
    <property type="entry name" value="Beta-Casp"/>
    <property type="match status" value="1"/>
</dbReference>
<dbReference type="InterPro" id="IPR022712">
    <property type="entry name" value="Beta_Casp"/>
</dbReference>
<dbReference type="Proteomes" id="UP000053237">
    <property type="component" value="Unassembled WGS sequence"/>
</dbReference>
<keyword evidence="3 8" id="KW-0507">mRNA processing</keyword>
<dbReference type="PANTHER" id="PTHR45922">
    <property type="entry name" value="CLEAVAGE AND POLYADENYLATION SPECIFICITY FACTOR SUBUNIT 2"/>
    <property type="match status" value="1"/>
</dbReference>
<dbReference type="InterPro" id="IPR037121">
    <property type="entry name" value="Ribosomal_bL25_C"/>
</dbReference>
<evidence type="ECO:0000256" key="4">
    <source>
        <dbReference type="ARBA" id="ARBA00022884"/>
    </source>
</evidence>
<evidence type="ECO:0000256" key="7">
    <source>
        <dbReference type="ARBA" id="ARBA00023274"/>
    </source>
</evidence>
<sequence length="970" mass="109403">MAVITFTPLYGVCSRDPCCAYLLEIDEVCILLDCGWTDQYDTELLKPLQKVADRIDLVLISHPDMAHIGALPYAIGKLNLKAPIYGTLPVHRLGQITLYEAHQAIVKSDGDFDLYNLDHVDAVFENFKQLKYSEKLTLTSSGEGIVITPHASGHLIGGSMWRIMKETDEIIYAVDYNHRSEHVLPKAVLSSFTRPTLLITDSMSLHTKQPKLKDRDSKIMVEILKTLRSGGNVLMPTDSAGRVLELMRVLDQYWIQNNLRDPIALLHDMSYYTPKAAEAMLEWCNEQIARNFDAGRQNPFQFSHIHLIHSVEELENLSSPKVVLATSASLECGYAKETFIKYAADVRNSIIFTTTPPPRSFGARVLDMNKQNNSRVVTCSIAKRVLLEGTELALFEAKERRRLRLEAEQKAKEMEDAAMEDMMMGIEEYESDAEDEPSTQLRGTFKAGLGQIASIRYPMFFSTEPKVEWDEYGEIIRPEDFRDTSLTTNLLVRKAIPGLEDVDPDTTMVDDQDTMVDSRPMKTVVEHLQVTASLFNVNARILWVDFDGIADGRAIRNCLSNVKPRKLILVHGTEQTTADLKHFVENTITLCEAIFTPKAMECIDIESDTSIYKLALKESLYTAMKFHKVGNHDVAYVTGQVSISATSSIPMLQLRSDSTKTEHKPLLLSDGKLKLDIMKQVLGRAGFDAKFRSGMLICNDGVVLKRALNNEIIVEGVLSASYYRIRSLLFARFVAPFHQEAAKDITKTLVLPLDIRTQDGSRASRKLRQKGMLPGILYGEGMDGDDNKVLISLKKTLFDRLHRKLWTSIDNQVFKVQVEDQPPVLAIMRDVQFHPVTDLPLTVNFIRYKHGRKVSIPITYINEEGSPGLKRGGYINHICHEVECYVNTDQVPKTLEIDVNGLDVDSKFFLETISFPDGIVPAVPAGTLLANIKGRRIQALPEVLEDDEEELEEVIEKKDDDEIDIWNDIF</sequence>
<dbReference type="Pfam" id="PF16661">
    <property type="entry name" value="Lactamase_B_6"/>
    <property type="match status" value="1"/>
</dbReference>
<dbReference type="Pfam" id="PF13299">
    <property type="entry name" value="CPSF100_C"/>
    <property type="match status" value="1"/>
</dbReference>
<dbReference type="CDD" id="cd00495">
    <property type="entry name" value="Ribosomal_L25_TL5_CTC"/>
    <property type="match status" value="1"/>
</dbReference>
<dbReference type="STRING" id="65357.A0A024G2B8"/>
<evidence type="ECO:0000256" key="6">
    <source>
        <dbReference type="ARBA" id="ARBA00023242"/>
    </source>
</evidence>
<dbReference type="Pfam" id="PF07521">
    <property type="entry name" value="RMMBL"/>
    <property type="match status" value="1"/>
</dbReference>
<dbReference type="InterPro" id="IPR025069">
    <property type="entry name" value="Cpsf2_C"/>
</dbReference>
<evidence type="ECO:0000313" key="11">
    <source>
        <dbReference type="Proteomes" id="UP000053237"/>
    </source>
</evidence>
<accession>A0A024G2B8</accession>
<dbReference type="Gene3D" id="2.40.240.10">
    <property type="entry name" value="Ribosomal Protein L25, Chain P"/>
    <property type="match status" value="1"/>
</dbReference>